<name>A0ABF7QVN3_RHILW</name>
<dbReference type="InterPro" id="IPR027475">
    <property type="entry name" value="Asparaginase/glutaminase_AS2"/>
</dbReference>
<feature type="domain" description="Asparaginase/glutaminase C-terminal" evidence="7">
    <location>
        <begin position="210"/>
        <end position="320"/>
    </location>
</feature>
<evidence type="ECO:0000256" key="2">
    <source>
        <dbReference type="ARBA" id="ARBA00022801"/>
    </source>
</evidence>
<dbReference type="Gene3D" id="3.40.50.40">
    <property type="match status" value="1"/>
</dbReference>
<evidence type="ECO:0000256" key="4">
    <source>
        <dbReference type="PROSITE-ProRule" id="PRU10100"/>
    </source>
</evidence>
<dbReference type="PROSITE" id="PS00917">
    <property type="entry name" value="ASN_GLN_ASE_2"/>
    <property type="match status" value="1"/>
</dbReference>
<accession>A0ABF7QVN3</accession>
<dbReference type="Gene3D" id="3.40.50.1170">
    <property type="entry name" value="L-asparaginase, N-terminal domain"/>
    <property type="match status" value="1"/>
</dbReference>
<dbReference type="SUPFAM" id="SSF53774">
    <property type="entry name" value="Glutaminase/Asparaginase"/>
    <property type="match status" value="1"/>
</dbReference>
<feature type="binding site" evidence="3">
    <location>
        <position position="55"/>
    </location>
    <ligand>
        <name>substrate</name>
    </ligand>
</feature>
<dbReference type="InterPro" id="IPR027473">
    <property type="entry name" value="L-asparaginase_C"/>
</dbReference>
<keyword evidence="9" id="KW-1185">Reference proteome</keyword>
<dbReference type="InterPro" id="IPR006034">
    <property type="entry name" value="Asparaginase/glutaminase-like"/>
</dbReference>
<keyword evidence="8" id="KW-0614">Plasmid</keyword>
<protein>
    <submittedName>
        <fullName evidence="8">L-asparaginase, type II</fullName>
        <ecNumber evidence="8">3.5.1.1</ecNumber>
    </submittedName>
</protein>
<evidence type="ECO:0000256" key="3">
    <source>
        <dbReference type="PIRSR" id="PIRSR001220-2"/>
    </source>
</evidence>
<dbReference type="RefSeq" id="WP_012555889.1">
    <property type="nucleotide sequence ID" value="NC_011368.1"/>
</dbReference>
<dbReference type="GO" id="GO:0004067">
    <property type="term" value="F:asparaginase activity"/>
    <property type="evidence" value="ECO:0007669"/>
    <property type="project" value="UniProtKB-UniRule"/>
</dbReference>
<organism evidence="8 9">
    <name type="scientific">Rhizobium leguminosarum bv. trifolii (strain WSM2304)</name>
    <dbReference type="NCBI Taxonomy" id="395492"/>
    <lineage>
        <taxon>Bacteria</taxon>
        <taxon>Pseudomonadati</taxon>
        <taxon>Pseudomonadota</taxon>
        <taxon>Alphaproteobacteria</taxon>
        <taxon>Hyphomicrobiales</taxon>
        <taxon>Rhizobiaceae</taxon>
        <taxon>Rhizobium/Agrobacterium group</taxon>
        <taxon>Rhizobium</taxon>
    </lineage>
</organism>
<feature type="binding site" evidence="3">
    <location>
        <begin position="88"/>
        <end position="89"/>
    </location>
    <ligand>
        <name>substrate</name>
    </ligand>
</feature>
<dbReference type="Pfam" id="PF00710">
    <property type="entry name" value="Asparaginase"/>
    <property type="match status" value="1"/>
</dbReference>
<dbReference type="EC" id="3.5.1.1" evidence="8"/>
<dbReference type="FunFam" id="3.40.50.1170:FF:000001">
    <property type="entry name" value="L-asparaginase 2"/>
    <property type="match status" value="1"/>
</dbReference>
<dbReference type="Pfam" id="PF17763">
    <property type="entry name" value="Asparaginase_C"/>
    <property type="match status" value="1"/>
</dbReference>
<dbReference type="PANTHER" id="PTHR11707">
    <property type="entry name" value="L-ASPARAGINASE"/>
    <property type="match status" value="1"/>
</dbReference>
<dbReference type="InterPro" id="IPR040919">
    <property type="entry name" value="Asparaginase_C"/>
</dbReference>
<dbReference type="AlphaFoldDB" id="A0ABF7QVN3"/>
<dbReference type="PRINTS" id="PR00139">
    <property type="entry name" value="ASNGLNASE"/>
</dbReference>
<comment type="similarity">
    <text evidence="1 5">Belongs to the asparaginase 1 family.</text>
</comment>
<dbReference type="NCBIfam" id="TIGR00520">
    <property type="entry name" value="asnASE_II"/>
    <property type="match status" value="1"/>
</dbReference>
<dbReference type="Proteomes" id="UP000008330">
    <property type="component" value="Plasmid pRLG201"/>
</dbReference>
<dbReference type="CDD" id="cd08964">
    <property type="entry name" value="L-asparaginase_II"/>
    <property type="match status" value="1"/>
</dbReference>
<dbReference type="KEGG" id="rlt:Rleg2_4951"/>
<evidence type="ECO:0000256" key="5">
    <source>
        <dbReference type="RuleBase" id="RU004456"/>
    </source>
</evidence>
<evidence type="ECO:0000259" key="6">
    <source>
        <dbReference type="Pfam" id="PF00710"/>
    </source>
</evidence>
<evidence type="ECO:0000313" key="8">
    <source>
        <dbReference type="EMBL" id="ACI58181.1"/>
    </source>
</evidence>
<dbReference type="InterPro" id="IPR004550">
    <property type="entry name" value="AsnASE_II"/>
</dbReference>
<reference evidence="8 9" key="1">
    <citation type="journal article" date="2010" name="Stand. Genomic Sci.">
        <title>Complete genome sequence of Rhizobium leguminosarum bv trifolii strain WSM2304, an effective microsymbiont of the South American clover Trifolium polymorphum.</title>
        <authorList>
            <person name="Reeve W."/>
            <person name="O'Hara G."/>
            <person name="Chain P."/>
            <person name="Ardley J."/>
            <person name="Brau L."/>
            <person name="Nandesena K."/>
            <person name="Tiwari R."/>
            <person name="Malfatti S."/>
            <person name="Kiss H."/>
            <person name="Lapidus A."/>
            <person name="Copeland A."/>
            <person name="Nolan M."/>
            <person name="Land M."/>
            <person name="Ivanova N."/>
            <person name="Mavromatis K."/>
            <person name="Markowitz V."/>
            <person name="Kyrpides N."/>
            <person name="Melino V."/>
            <person name="Denton M."/>
            <person name="Yates R."/>
            <person name="Howieson J."/>
        </authorList>
    </citation>
    <scope>NUCLEOTIDE SEQUENCE [LARGE SCALE GENOMIC DNA]</scope>
    <source>
        <strain evidence="8 9">WSM2304</strain>
    </source>
</reference>
<dbReference type="InterPro" id="IPR027474">
    <property type="entry name" value="L-asparaginase_N"/>
</dbReference>
<feature type="active site" evidence="4">
    <location>
        <position position="88"/>
    </location>
</feature>
<dbReference type="PANTHER" id="PTHR11707:SF28">
    <property type="entry name" value="60 KDA LYSOPHOSPHOLIPASE"/>
    <property type="match status" value="1"/>
</dbReference>
<feature type="domain" description="L-asparaginase N-terminal" evidence="6">
    <location>
        <begin position="7"/>
        <end position="190"/>
    </location>
</feature>
<proteinExistence type="inferred from homology"/>
<evidence type="ECO:0000256" key="1">
    <source>
        <dbReference type="ARBA" id="ARBA00010518"/>
    </source>
</evidence>
<dbReference type="SMART" id="SM00870">
    <property type="entry name" value="Asparaginase"/>
    <property type="match status" value="1"/>
</dbReference>
<geneLocation type="plasmid" evidence="8 9">
    <name>pRLG201</name>
</geneLocation>
<dbReference type="InterPro" id="IPR036152">
    <property type="entry name" value="Asp/glu_Ase-like_sf"/>
</dbReference>
<dbReference type="InterPro" id="IPR037152">
    <property type="entry name" value="L-asparaginase_N_sf"/>
</dbReference>
<keyword evidence="2 8" id="KW-0378">Hydrolase</keyword>
<evidence type="ECO:0000313" key="9">
    <source>
        <dbReference type="Proteomes" id="UP000008330"/>
    </source>
</evidence>
<evidence type="ECO:0000259" key="7">
    <source>
        <dbReference type="Pfam" id="PF17763"/>
    </source>
</evidence>
<dbReference type="EMBL" id="CP001192">
    <property type="protein sequence ID" value="ACI58181.1"/>
    <property type="molecule type" value="Genomic_DNA"/>
</dbReference>
<dbReference type="PROSITE" id="PS51732">
    <property type="entry name" value="ASN_GLN_ASE_3"/>
    <property type="match status" value="1"/>
</dbReference>
<dbReference type="PIRSF" id="PIRSF500176">
    <property type="entry name" value="L_ASNase"/>
    <property type="match status" value="1"/>
</dbReference>
<sequence>MKTHNGNVLVLATGGSIAQTSPSDPTLAGEALLEAIPELRDKFGIVVEQVAQVSSPDITAEHWLTLASRINRAAADEEVQGIVVTHGTDTLEETAFFLNLVVKSEKAVVVVGAMRRPYALGADGAANLHDAVVLASCQEAKGRGVLVVLNSEIHSARDVTKTTFNLDAFKSRDLGPLGQMVNGRPFFYRRSERKHTLCSAFPANLDRLPHVAIVYSYAGVTPDVLTGIAAAGYDGVVWAGTGSGSLPKAIRPAATTLVKNGMAFVRSSRVSSGPIKRNDEVDDDAFGFITADSLNPQKARILLMLALTQTKDPLEIQSLFDSH</sequence>
<dbReference type="PIRSF" id="PIRSF001220">
    <property type="entry name" value="L-ASNase_gatD"/>
    <property type="match status" value="1"/>
</dbReference>
<gene>
    <name evidence="8" type="ordered locus">Rleg2_4951</name>
</gene>